<organism evidence="1 2">
    <name type="scientific">Phocaeicola vulgatus</name>
    <name type="common">Bacteroides vulgatus</name>
    <dbReference type="NCBI Taxonomy" id="821"/>
    <lineage>
        <taxon>Bacteria</taxon>
        <taxon>Pseudomonadati</taxon>
        <taxon>Bacteroidota</taxon>
        <taxon>Bacteroidia</taxon>
        <taxon>Bacteroidales</taxon>
        <taxon>Bacteroidaceae</taxon>
        <taxon>Phocaeicola</taxon>
    </lineage>
</organism>
<dbReference type="AlphaFoldDB" id="A0A415Q136"/>
<comment type="caution">
    <text evidence="1">The sequence shown here is derived from an EMBL/GenBank/DDBJ whole genome shotgun (WGS) entry which is preliminary data.</text>
</comment>
<name>A0A415Q136_PHOVU</name>
<protein>
    <submittedName>
        <fullName evidence="1">Uncharacterized protein</fullName>
    </submittedName>
</protein>
<gene>
    <name evidence="1" type="ORF">EH214_04310</name>
</gene>
<accession>A0A415Q136</accession>
<proteinExistence type="predicted"/>
<dbReference type="Proteomes" id="UP000408523">
    <property type="component" value="Unassembled WGS sequence"/>
</dbReference>
<evidence type="ECO:0000313" key="2">
    <source>
        <dbReference type="Proteomes" id="UP000408523"/>
    </source>
</evidence>
<evidence type="ECO:0000313" key="1">
    <source>
        <dbReference type="EMBL" id="TSE46481.1"/>
    </source>
</evidence>
<dbReference type="EMBL" id="RWHZ01000123">
    <property type="protein sequence ID" value="TSE46481.1"/>
    <property type="molecule type" value="Genomic_DNA"/>
</dbReference>
<reference evidence="1 2" key="1">
    <citation type="journal article" date="2019" name="Nat. Commun.">
        <title>Gram positive-like bacteriocins with broad spectrum anti-Bacteroidales activity encoded on mobile elements of the human gut microbiota.</title>
        <authorList>
            <person name="Bechon N."/>
            <person name="Coyne M.J.Jr."/>
            <person name="Laclare-Mceneany V."/>
            <person name="Chatzidaki-Livanis M."/>
            <person name="Ghigo J.-M."/>
            <person name="Comstock L.E."/>
        </authorList>
    </citation>
    <scope>NUCLEOTIDE SEQUENCE [LARGE SCALE GENOMIC DNA]</scope>
    <source>
        <strain evidence="1 2">CL01T12C17</strain>
    </source>
</reference>
<dbReference type="RefSeq" id="WP_118413938.1">
    <property type="nucleotide sequence ID" value="NZ_CAXSLB010000043.1"/>
</dbReference>
<sequence>MKATILYGNKRYTDDDLYFYRRKFLMDWEEYKKNTLPSLDSFYAKPVIASYNEYYYRRKIMEREVYKKNNRSFMTKLVDKTFGMLYDDSAVKYSCYFKEELPHREEVLNLIRKYGKWVNDNHEFVIEI</sequence>